<organism evidence="1 2">
    <name type="scientific">Pistacia integerrima</name>
    <dbReference type="NCBI Taxonomy" id="434235"/>
    <lineage>
        <taxon>Eukaryota</taxon>
        <taxon>Viridiplantae</taxon>
        <taxon>Streptophyta</taxon>
        <taxon>Embryophyta</taxon>
        <taxon>Tracheophyta</taxon>
        <taxon>Spermatophyta</taxon>
        <taxon>Magnoliopsida</taxon>
        <taxon>eudicotyledons</taxon>
        <taxon>Gunneridae</taxon>
        <taxon>Pentapetalae</taxon>
        <taxon>rosids</taxon>
        <taxon>malvids</taxon>
        <taxon>Sapindales</taxon>
        <taxon>Anacardiaceae</taxon>
        <taxon>Pistacia</taxon>
    </lineage>
</organism>
<comment type="caution">
    <text evidence="1">The sequence shown here is derived from an EMBL/GenBank/DDBJ whole genome shotgun (WGS) entry which is preliminary data.</text>
</comment>
<evidence type="ECO:0000313" key="2">
    <source>
        <dbReference type="Proteomes" id="UP001163603"/>
    </source>
</evidence>
<name>A0ACC0X2D6_9ROSI</name>
<keyword evidence="2" id="KW-1185">Reference proteome</keyword>
<sequence>MSYLSTKQVAQISILSKRWNQLRLSFSIFDVDQTYFLTEDESDQIISEFEENKLALRGHLKEFMEFVDASLLRFCKLKFSMNKFSLFINILDAEELVPYTDKWIGLAAEKEVKELDLDILIDGDTLYTLPQTIFSARFVTTLKLVKCLKRLYVPKALKLKIMNISHGEIETVEIVVPNLQELALQFMDREMPRWCLKLMEFLGISHQIEDLRIDVMPTVKNSGKVFHHPLVMWYELRLVLLETYSDKSKNRVWFDRGNQDLKR</sequence>
<gene>
    <name evidence="1" type="ORF">Pint_29763</name>
</gene>
<proteinExistence type="predicted"/>
<dbReference type="Proteomes" id="UP001163603">
    <property type="component" value="Chromosome 15"/>
</dbReference>
<protein>
    <submittedName>
        <fullName evidence="1">Uncharacterized protein</fullName>
    </submittedName>
</protein>
<evidence type="ECO:0000313" key="1">
    <source>
        <dbReference type="EMBL" id="KAJ0007439.1"/>
    </source>
</evidence>
<reference evidence="2" key="1">
    <citation type="journal article" date="2023" name="G3 (Bethesda)">
        <title>Genome assembly and association tests identify interacting loci associated with vigor, precocity, and sex in interspecific pistachio rootstocks.</title>
        <authorList>
            <person name="Palmer W."/>
            <person name="Jacygrad E."/>
            <person name="Sagayaradj S."/>
            <person name="Cavanaugh K."/>
            <person name="Han R."/>
            <person name="Bertier L."/>
            <person name="Beede B."/>
            <person name="Kafkas S."/>
            <person name="Golino D."/>
            <person name="Preece J."/>
            <person name="Michelmore R."/>
        </authorList>
    </citation>
    <scope>NUCLEOTIDE SEQUENCE [LARGE SCALE GENOMIC DNA]</scope>
</reference>
<dbReference type="EMBL" id="CM047750">
    <property type="protein sequence ID" value="KAJ0007439.1"/>
    <property type="molecule type" value="Genomic_DNA"/>
</dbReference>
<accession>A0ACC0X2D6</accession>